<dbReference type="EMBL" id="GL871407">
    <property type="protein sequence ID" value="EGC29645.1"/>
    <property type="molecule type" value="Genomic_DNA"/>
</dbReference>
<feature type="region of interest" description="Disordered" evidence="1">
    <location>
        <begin position="50"/>
        <end position="87"/>
    </location>
</feature>
<evidence type="ECO:0000313" key="2">
    <source>
        <dbReference type="EMBL" id="EGC29645.1"/>
    </source>
</evidence>
<feature type="region of interest" description="Disordered" evidence="1">
    <location>
        <begin position="448"/>
        <end position="480"/>
    </location>
</feature>
<feature type="compositionally biased region" description="Low complexity" evidence="1">
    <location>
        <begin position="137"/>
        <end position="152"/>
    </location>
</feature>
<evidence type="ECO:0000313" key="3">
    <source>
        <dbReference type="Proteomes" id="UP000001064"/>
    </source>
</evidence>
<feature type="compositionally biased region" description="Polar residues" evidence="1">
    <location>
        <begin position="126"/>
        <end position="136"/>
    </location>
</feature>
<evidence type="ECO:0000256" key="1">
    <source>
        <dbReference type="SAM" id="MobiDB-lite"/>
    </source>
</evidence>
<dbReference type="GeneID" id="10505146"/>
<feature type="region of interest" description="Disordered" evidence="1">
    <location>
        <begin position="1"/>
        <end position="31"/>
    </location>
</feature>
<dbReference type="Proteomes" id="UP000001064">
    <property type="component" value="Unassembled WGS sequence"/>
</dbReference>
<dbReference type="KEGG" id="dpp:DICPUDRAFT_158748"/>
<dbReference type="AlphaFoldDB" id="F1A2D7"/>
<protein>
    <submittedName>
        <fullName evidence="2">Uncharacterized protein</fullName>
    </submittedName>
</protein>
<feature type="compositionally biased region" description="Low complexity" evidence="1">
    <location>
        <begin position="1"/>
        <end position="29"/>
    </location>
</feature>
<accession>F1A2D7</accession>
<reference evidence="3" key="1">
    <citation type="journal article" date="2011" name="Genome Biol.">
        <title>Comparative genomics of the social amoebae Dictyostelium discoideum and Dictyostelium purpureum.</title>
        <authorList>
            <consortium name="US DOE Joint Genome Institute (JGI-PGF)"/>
            <person name="Sucgang R."/>
            <person name="Kuo A."/>
            <person name="Tian X."/>
            <person name="Salerno W."/>
            <person name="Parikh A."/>
            <person name="Feasley C.L."/>
            <person name="Dalin E."/>
            <person name="Tu H."/>
            <person name="Huang E."/>
            <person name="Barry K."/>
            <person name="Lindquist E."/>
            <person name="Shapiro H."/>
            <person name="Bruce D."/>
            <person name="Schmutz J."/>
            <person name="Salamov A."/>
            <person name="Fey P."/>
            <person name="Gaudet P."/>
            <person name="Anjard C."/>
            <person name="Babu M.M."/>
            <person name="Basu S."/>
            <person name="Bushmanova Y."/>
            <person name="van der Wel H."/>
            <person name="Katoh-Kurasawa M."/>
            <person name="Dinh C."/>
            <person name="Coutinho P.M."/>
            <person name="Saito T."/>
            <person name="Elias M."/>
            <person name="Schaap P."/>
            <person name="Kay R.R."/>
            <person name="Henrissat B."/>
            <person name="Eichinger L."/>
            <person name="Rivero F."/>
            <person name="Putnam N.H."/>
            <person name="West C.M."/>
            <person name="Loomis W.F."/>
            <person name="Chisholm R.L."/>
            <person name="Shaulsky G."/>
            <person name="Strassmann J.E."/>
            <person name="Queller D.C."/>
            <person name="Kuspa A."/>
            <person name="Grigoriev I.V."/>
        </authorList>
    </citation>
    <scope>NUCLEOTIDE SEQUENCE [LARGE SCALE GENOMIC DNA]</scope>
    <source>
        <strain evidence="3">QSDP1</strain>
    </source>
</reference>
<organism evidence="2 3">
    <name type="scientific">Dictyostelium purpureum</name>
    <name type="common">Slime mold</name>
    <dbReference type="NCBI Taxonomy" id="5786"/>
    <lineage>
        <taxon>Eukaryota</taxon>
        <taxon>Amoebozoa</taxon>
        <taxon>Evosea</taxon>
        <taxon>Eumycetozoa</taxon>
        <taxon>Dictyostelia</taxon>
        <taxon>Dictyosteliales</taxon>
        <taxon>Dictyosteliaceae</taxon>
        <taxon>Dictyostelium</taxon>
    </lineage>
</organism>
<dbReference type="VEuPathDB" id="AmoebaDB:DICPUDRAFT_158748"/>
<gene>
    <name evidence="2" type="ORF">DICPUDRAFT_158748</name>
</gene>
<feature type="region of interest" description="Disordered" evidence="1">
    <location>
        <begin position="109"/>
        <end position="157"/>
    </location>
</feature>
<dbReference type="RefSeq" id="XP_003293832.1">
    <property type="nucleotide sequence ID" value="XM_003293784.1"/>
</dbReference>
<feature type="compositionally biased region" description="Low complexity" evidence="1">
    <location>
        <begin position="453"/>
        <end position="480"/>
    </location>
</feature>
<feature type="compositionally biased region" description="Low complexity" evidence="1">
    <location>
        <begin position="76"/>
        <end position="85"/>
    </location>
</feature>
<sequence>MNNNKNNPNNIVSNINNHIHNNNRNNSSNKYTNESLESYYNEMEINSNSNGLNTTTATKPISLASSSPTLPGQKKNNSFNSFNSSIGRGNNFDNNSIYRNYHNHNNYNNYNKYSYNNNDDDDENIPSHNFDNTRQSNGKNNMNNVNSDANMNEMDDGNMPQTKDQILLIAGKKQFRANNRWIETFSLNEIKSELIRRSLRSKIEAVVPQIQYFRENHYNSNDSYHQYEKKKLMRILKNDIKEKLYRHEVAMQCYDCDLCREMLNLNEYPSQGDNSSDAWFKRVLLISEFAFDQQRRFIDNLIQQFIHHYPSSNSLSQQRNQSLMQEDRAKDFISKANGIKKFIQISSFIKFIEIHKNQLKLFLILKNDDNYTSNPNHWKNVVSKIILRTTKIFFVLPIGKEFYFSYTNDYLYQKDYTYSNNSLFQQIDFNYKNRNNKENTYSQDKIQNFSPVNNINNNSNKNNPNMNNSNNINNNNNNNNNIIII</sequence>
<name>F1A2D7_DICPU</name>
<feature type="compositionally biased region" description="Polar residues" evidence="1">
    <location>
        <begin position="50"/>
        <end position="70"/>
    </location>
</feature>
<proteinExistence type="predicted"/>
<dbReference type="InParanoid" id="F1A2D7"/>
<keyword evidence="3" id="KW-1185">Reference proteome</keyword>